<evidence type="ECO:0000313" key="1">
    <source>
        <dbReference type="EMBL" id="PSN75032.1"/>
    </source>
</evidence>
<dbReference type="Proteomes" id="UP000240883">
    <property type="component" value="Unassembled WGS sequence"/>
</dbReference>
<evidence type="ECO:0000313" key="2">
    <source>
        <dbReference type="Proteomes" id="UP000240883"/>
    </source>
</evidence>
<protein>
    <submittedName>
        <fullName evidence="1">Uncharacterized protein</fullName>
    </submittedName>
</protein>
<accession>A0A2T2PBJ3</accession>
<organism evidence="1 2">
    <name type="scientific">Corynespora cassiicola Philippines</name>
    <dbReference type="NCBI Taxonomy" id="1448308"/>
    <lineage>
        <taxon>Eukaryota</taxon>
        <taxon>Fungi</taxon>
        <taxon>Dikarya</taxon>
        <taxon>Ascomycota</taxon>
        <taxon>Pezizomycotina</taxon>
        <taxon>Dothideomycetes</taxon>
        <taxon>Pleosporomycetidae</taxon>
        <taxon>Pleosporales</taxon>
        <taxon>Corynesporascaceae</taxon>
        <taxon>Corynespora</taxon>
    </lineage>
</organism>
<sequence>MPVYHSPSYAPQPDREIVPNVYVRISVYAYVDGVGGKRWQCAYCSACENEIERASGRERVCVRETRSLERWDHGCCCCPTTYIPVGRSRQGGHPPNAVIASTQAQRRLWRRLGSINRPSNTSDMGVLPSHLADPNTPQLSVAPRFCGYPHSWHTQVARTNEPIIHTPQASMARMGRWAAEKNPVFCTKV</sequence>
<reference evidence="1 2" key="1">
    <citation type="journal article" date="2018" name="Front. Microbiol.">
        <title>Genome-Wide Analysis of Corynespora cassiicola Leaf Fall Disease Putative Effectors.</title>
        <authorList>
            <person name="Lopez D."/>
            <person name="Ribeiro S."/>
            <person name="Label P."/>
            <person name="Fumanal B."/>
            <person name="Venisse J.S."/>
            <person name="Kohler A."/>
            <person name="de Oliveira R.R."/>
            <person name="Labutti K."/>
            <person name="Lipzen A."/>
            <person name="Lail K."/>
            <person name="Bauer D."/>
            <person name="Ohm R.A."/>
            <person name="Barry K.W."/>
            <person name="Spatafora J."/>
            <person name="Grigoriev I.V."/>
            <person name="Martin F.M."/>
            <person name="Pujade-Renaud V."/>
        </authorList>
    </citation>
    <scope>NUCLEOTIDE SEQUENCE [LARGE SCALE GENOMIC DNA]</scope>
    <source>
        <strain evidence="1 2">Philippines</strain>
    </source>
</reference>
<dbReference type="AlphaFoldDB" id="A0A2T2PBJ3"/>
<keyword evidence="2" id="KW-1185">Reference proteome</keyword>
<dbReference type="EMBL" id="KZ678128">
    <property type="protein sequence ID" value="PSN75032.1"/>
    <property type="molecule type" value="Genomic_DNA"/>
</dbReference>
<proteinExistence type="predicted"/>
<name>A0A2T2PBJ3_CORCC</name>
<gene>
    <name evidence="1" type="ORF">BS50DRAFT_31134</name>
</gene>